<proteinExistence type="predicted"/>
<reference evidence="2 3" key="1">
    <citation type="journal article" date="2019" name="Commun. Biol.">
        <title>The bagworm genome reveals a unique fibroin gene that provides high tensile strength.</title>
        <authorList>
            <person name="Kono N."/>
            <person name="Nakamura H."/>
            <person name="Ohtoshi R."/>
            <person name="Tomita M."/>
            <person name="Numata K."/>
            <person name="Arakawa K."/>
        </authorList>
    </citation>
    <scope>NUCLEOTIDE SEQUENCE [LARGE SCALE GENOMIC DNA]</scope>
</reference>
<gene>
    <name evidence="2" type="ORF">EVAR_32757_1</name>
</gene>
<feature type="compositionally biased region" description="Basic and acidic residues" evidence="1">
    <location>
        <begin position="30"/>
        <end position="42"/>
    </location>
</feature>
<keyword evidence="3" id="KW-1185">Reference proteome</keyword>
<dbReference type="AlphaFoldDB" id="A0A4C1XR05"/>
<organism evidence="2 3">
    <name type="scientific">Eumeta variegata</name>
    <name type="common">Bagworm moth</name>
    <name type="synonym">Eumeta japonica</name>
    <dbReference type="NCBI Taxonomy" id="151549"/>
    <lineage>
        <taxon>Eukaryota</taxon>
        <taxon>Metazoa</taxon>
        <taxon>Ecdysozoa</taxon>
        <taxon>Arthropoda</taxon>
        <taxon>Hexapoda</taxon>
        <taxon>Insecta</taxon>
        <taxon>Pterygota</taxon>
        <taxon>Neoptera</taxon>
        <taxon>Endopterygota</taxon>
        <taxon>Lepidoptera</taxon>
        <taxon>Glossata</taxon>
        <taxon>Ditrysia</taxon>
        <taxon>Tineoidea</taxon>
        <taxon>Psychidae</taxon>
        <taxon>Oiketicinae</taxon>
        <taxon>Eumeta</taxon>
    </lineage>
</organism>
<feature type="region of interest" description="Disordered" evidence="1">
    <location>
        <begin position="1"/>
        <end position="48"/>
    </location>
</feature>
<evidence type="ECO:0000313" key="2">
    <source>
        <dbReference type="EMBL" id="GBP64599.1"/>
    </source>
</evidence>
<dbReference type="EMBL" id="BGZK01000902">
    <property type="protein sequence ID" value="GBP64599.1"/>
    <property type="molecule type" value="Genomic_DNA"/>
</dbReference>
<name>A0A4C1XR05_EUMVA</name>
<sequence>MIKVRIKINSTGRGKTALYEIKKSKRRSPIKRDRKSEREKRNSKTAKRQCRKVKFYGKPKKNQVKREPNGAHLITGAAVGRRKQSNGEP</sequence>
<protein>
    <submittedName>
        <fullName evidence="2">Uncharacterized protein</fullName>
    </submittedName>
</protein>
<evidence type="ECO:0000256" key="1">
    <source>
        <dbReference type="SAM" id="MobiDB-lite"/>
    </source>
</evidence>
<comment type="caution">
    <text evidence="2">The sequence shown here is derived from an EMBL/GenBank/DDBJ whole genome shotgun (WGS) entry which is preliminary data.</text>
</comment>
<dbReference type="Proteomes" id="UP000299102">
    <property type="component" value="Unassembled WGS sequence"/>
</dbReference>
<accession>A0A4C1XR05</accession>
<evidence type="ECO:0000313" key="3">
    <source>
        <dbReference type="Proteomes" id="UP000299102"/>
    </source>
</evidence>